<sequence length="310" mass="34475">MAPKRCWITLMFLILLTIAESDGDLKRDEKGGKPSLPNTKDTPDEKVNNKNVIPTPKDIGDTPQKMGDQSSKTITNPDPKTDAKKVGSSLQTNEGGNISSSVKSNKAEKSEITKAPEVKQTVKNADKNAILQSQGSPPNHPLDPLERKKEPLKAESETKTTTIINIDKINEKNNVPNLHLLEIEKTKGTKIEDASSIKSNADKGKAEEDKDDKVTSNEEDEPPADDDEDDVKNIENNNKMQISEDGLKNTDKETQIIAFALEGRRAKGGRRPNSGEYQRLEHKVITNVHKIKWFLALRCNARFPVFEFNI</sequence>
<keyword evidence="4" id="KW-1185">Reference proteome</keyword>
<feature type="compositionally biased region" description="Polar residues" evidence="1">
    <location>
        <begin position="88"/>
        <end position="104"/>
    </location>
</feature>
<evidence type="ECO:0000313" key="4">
    <source>
        <dbReference type="Proteomes" id="UP000812440"/>
    </source>
</evidence>
<gene>
    <name evidence="3" type="ORF">GDO86_006653</name>
</gene>
<feature type="compositionally biased region" description="Basic and acidic residues" evidence="1">
    <location>
        <begin position="193"/>
        <end position="216"/>
    </location>
</feature>
<feature type="signal peptide" evidence="2">
    <location>
        <begin position="1"/>
        <end position="21"/>
    </location>
</feature>
<feature type="region of interest" description="Disordered" evidence="1">
    <location>
        <begin position="23"/>
        <end position="177"/>
    </location>
</feature>
<reference evidence="3" key="1">
    <citation type="thesis" date="2020" institute="ProQuest LLC" country="789 East Eisenhower Parkway, Ann Arbor, MI, USA">
        <title>Comparative Genomics and Chromosome Evolution.</title>
        <authorList>
            <person name="Mudd A.B."/>
        </authorList>
    </citation>
    <scope>NUCLEOTIDE SEQUENCE</scope>
    <source>
        <strain evidence="3">Female2</strain>
        <tissue evidence="3">Blood</tissue>
    </source>
</reference>
<evidence type="ECO:0000313" key="3">
    <source>
        <dbReference type="EMBL" id="KAG8440999.1"/>
    </source>
</evidence>
<proteinExistence type="predicted"/>
<feature type="region of interest" description="Disordered" evidence="1">
    <location>
        <begin position="193"/>
        <end position="233"/>
    </location>
</feature>
<accession>A0A8T2J739</accession>
<keyword evidence="2" id="KW-0732">Signal</keyword>
<dbReference type="AlphaFoldDB" id="A0A8T2J739"/>
<dbReference type="OrthoDB" id="5846619at2759"/>
<evidence type="ECO:0000256" key="1">
    <source>
        <dbReference type="SAM" id="MobiDB-lite"/>
    </source>
</evidence>
<feature type="compositionally biased region" description="Acidic residues" evidence="1">
    <location>
        <begin position="217"/>
        <end position="230"/>
    </location>
</feature>
<feature type="compositionally biased region" description="Basic and acidic residues" evidence="1">
    <location>
        <begin position="143"/>
        <end position="158"/>
    </location>
</feature>
<feature type="compositionally biased region" description="Basic and acidic residues" evidence="1">
    <location>
        <begin position="23"/>
        <end position="32"/>
    </location>
</feature>
<evidence type="ECO:0000256" key="2">
    <source>
        <dbReference type="SAM" id="SignalP"/>
    </source>
</evidence>
<feature type="compositionally biased region" description="Basic and acidic residues" evidence="1">
    <location>
        <begin position="105"/>
        <end position="117"/>
    </location>
</feature>
<organism evidence="3 4">
    <name type="scientific">Hymenochirus boettgeri</name>
    <name type="common">Congo dwarf clawed frog</name>
    <dbReference type="NCBI Taxonomy" id="247094"/>
    <lineage>
        <taxon>Eukaryota</taxon>
        <taxon>Metazoa</taxon>
        <taxon>Chordata</taxon>
        <taxon>Craniata</taxon>
        <taxon>Vertebrata</taxon>
        <taxon>Euteleostomi</taxon>
        <taxon>Amphibia</taxon>
        <taxon>Batrachia</taxon>
        <taxon>Anura</taxon>
        <taxon>Pipoidea</taxon>
        <taxon>Pipidae</taxon>
        <taxon>Pipinae</taxon>
        <taxon>Hymenochirus</taxon>
    </lineage>
</organism>
<feature type="compositionally biased region" description="Polar residues" evidence="1">
    <location>
        <begin position="67"/>
        <end position="78"/>
    </location>
</feature>
<dbReference type="Proteomes" id="UP000812440">
    <property type="component" value="Chromosome 3"/>
</dbReference>
<protein>
    <submittedName>
        <fullName evidence="3">Uncharacterized protein</fullName>
    </submittedName>
</protein>
<name>A0A8T2J739_9PIPI</name>
<comment type="caution">
    <text evidence="3">The sequence shown here is derived from an EMBL/GenBank/DDBJ whole genome shotgun (WGS) entry which is preliminary data.</text>
</comment>
<feature type="chain" id="PRO_5035757202" evidence="2">
    <location>
        <begin position="22"/>
        <end position="310"/>
    </location>
</feature>
<dbReference type="EMBL" id="JAACNH010000006">
    <property type="protein sequence ID" value="KAG8440999.1"/>
    <property type="molecule type" value="Genomic_DNA"/>
</dbReference>